<dbReference type="GO" id="GO:0032977">
    <property type="term" value="F:membrane insertase activity"/>
    <property type="evidence" value="ECO:0007669"/>
    <property type="project" value="InterPro"/>
</dbReference>
<reference evidence="9 10" key="1">
    <citation type="journal article" date="2018" name="Proc. Natl. Acad. Sci. U.S.A.">
        <title>Draft genome sequence of Camellia sinensis var. sinensis provides insights into the evolution of the tea genome and tea quality.</title>
        <authorList>
            <person name="Wei C."/>
            <person name="Yang H."/>
            <person name="Wang S."/>
            <person name="Zhao J."/>
            <person name="Liu C."/>
            <person name="Gao L."/>
            <person name="Xia E."/>
            <person name="Lu Y."/>
            <person name="Tai Y."/>
            <person name="She G."/>
            <person name="Sun J."/>
            <person name="Cao H."/>
            <person name="Tong W."/>
            <person name="Gao Q."/>
            <person name="Li Y."/>
            <person name="Deng W."/>
            <person name="Jiang X."/>
            <person name="Wang W."/>
            <person name="Chen Q."/>
            <person name="Zhang S."/>
            <person name="Li H."/>
            <person name="Wu J."/>
            <person name="Wang P."/>
            <person name="Li P."/>
            <person name="Shi C."/>
            <person name="Zheng F."/>
            <person name="Jian J."/>
            <person name="Huang B."/>
            <person name="Shan D."/>
            <person name="Shi M."/>
            <person name="Fang C."/>
            <person name="Yue Y."/>
            <person name="Li F."/>
            <person name="Li D."/>
            <person name="Wei S."/>
            <person name="Han B."/>
            <person name="Jiang C."/>
            <person name="Yin Y."/>
            <person name="Xia T."/>
            <person name="Zhang Z."/>
            <person name="Bennetzen J.L."/>
            <person name="Zhao S."/>
            <person name="Wan X."/>
        </authorList>
    </citation>
    <scope>NUCLEOTIDE SEQUENCE [LARGE SCALE GENOMIC DNA]</scope>
    <source>
        <strain evidence="10">cv. Shuchazao</strain>
        <tissue evidence="9">Leaf</tissue>
    </source>
</reference>
<dbReference type="InterPro" id="IPR028055">
    <property type="entry name" value="YidC/Oxa/ALB_C"/>
</dbReference>
<comment type="similarity">
    <text evidence="2">Belongs to the OXA1/ALB3/YidC (TC 2.A.9.2) family.</text>
</comment>
<dbReference type="GO" id="GO:0072598">
    <property type="term" value="P:protein localization to chloroplast"/>
    <property type="evidence" value="ECO:0007669"/>
    <property type="project" value="TreeGrafter"/>
</dbReference>
<evidence type="ECO:0000256" key="1">
    <source>
        <dbReference type="ARBA" id="ARBA00004141"/>
    </source>
</evidence>
<evidence type="ECO:0000256" key="2">
    <source>
        <dbReference type="ARBA" id="ARBA00010583"/>
    </source>
</evidence>
<gene>
    <name evidence="9" type="ORF">TEA_018079</name>
</gene>
<dbReference type="Proteomes" id="UP000306102">
    <property type="component" value="Unassembled WGS sequence"/>
</dbReference>
<keyword evidence="3 6" id="KW-0812">Transmembrane</keyword>
<evidence type="ECO:0000313" key="9">
    <source>
        <dbReference type="EMBL" id="THG11604.1"/>
    </source>
</evidence>
<comment type="similarity">
    <text evidence="6">Belongs to the OXA1/ALB3/YidC family.</text>
</comment>
<comment type="caution">
    <text evidence="9">The sequence shown here is derived from an EMBL/GenBank/DDBJ whole genome shotgun (WGS) entry which is preliminary data.</text>
</comment>
<feature type="transmembrane region" description="Helical" evidence="7">
    <location>
        <begin position="69"/>
        <end position="90"/>
    </location>
</feature>
<dbReference type="AlphaFoldDB" id="A0A4S4E7L8"/>
<evidence type="ECO:0000256" key="4">
    <source>
        <dbReference type="ARBA" id="ARBA00022989"/>
    </source>
</evidence>
<dbReference type="GO" id="GO:0009535">
    <property type="term" value="C:chloroplast thylakoid membrane"/>
    <property type="evidence" value="ECO:0007669"/>
    <property type="project" value="TreeGrafter"/>
</dbReference>
<proteinExistence type="inferred from homology"/>
<evidence type="ECO:0000256" key="6">
    <source>
        <dbReference type="RuleBase" id="RU003945"/>
    </source>
</evidence>
<evidence type="ECO:0000313" key="10">
    <source>
        <dbReference type="Proteomes" id="UP000306102"/>
    </source>
</evidence>
<comment type="subcellular location">
    <subcellularLocation>
        <location evidence="1 6">Membrane</location>
        <topology evidence="1 6">Multi-pass membrane protein</topology>
    </subcellularLocation>
</comment>
<keyword evidence="5 7" id="KW-0472">Membrane</keyword>
<protein>
    <recommendedName>
        <fullName evidence="8">Membrane insertase YidC/Oxa/ALB C-terminal domain-containing protein</fullName>
    </recommendedName>
</protein>
<evidence type="ECO:0000256" key="3">
    <source>
        <dbReference type="ARBA" id="ARBA00022692"/>
    </source>
</evidence>
<dbReference type="EMBL" id="SDRB02007182">
    <property type="protein sequence ID" value="THG11604.1"/>
    <property type="molecule type" value="Genomic_DNA"/>
</dbReference>
<dbReference type="PANTHER" id="PTHR12428">
    <property type="entry name" value="OXA1"/>
    <property type="match status" value="1"/>
</dbReference>
<dbReference type="STRING" id="542762.A0A4S4E7L8"/>
<evidence type="ECO:0000256" key="7">
    <source>
        <dbReference type="SAM" id="Phobius"/>
    </source>
</evidence>
<dbReference type="PANTHER" id="PTHR12428:SF14">
    <property type="entry name" value="ALBINO3-LIKE PROTEIN 1, CHLOROPLASTIC"/>
    <property type="match status" value="1"/>
</dbReference>
<dbReference type="Pfam" id="PF02096">
    <property type="entry name" value="60KD_IMP"/>
    <property type="match status" value="1"/>
</dbReference>
<feature type="domain" description="Membrane insertase YidC/Oxa/ALB C-terminal" evidence="8">
    <location>
        <begin position="71"/>
        <end position="155"/>
    </location>
</feature>
<dbReference type="GO" id="GO:0051205">
    <property type="term" value="P:protein insertion into membrane"/>
    <property type="evidence" value="ECO:0007669"/>
    <property type="project" value="TreeGrafter"/>
</dbReference>
<organism evidence="9 10">
    <name type="scientific">Camellia sinensis var. sinensis</name>
    <name type="common">China tea</name>
    <dbReference type="NCBI Taxonomy" id="542762"/>
    <lineage>
        <taxon>Eukaryota</taxon>
        <taxon>Viridiplantae</taxon>
        <taxon>Streptophyta</taxon>
        <taxon>Embryophyta</taxon>
        <taxon>Tracheophyta</taxon>
        <taxon>Spermatophyta</taxon>
        <taxon>Magnoliopsida</taxon>
        <taxon>eudicotyledons</taxon>
        <taxon>Gunneridae</taxon>
        <taxon>Pentapetalae</taxon>
        <taxon>asterids</taxon>
        <taxon>Ericales</taxon>
        <taxon>Theaceae</taxon>
        <taxon>Camellia</taxon>
    </lineage>
</organism>
<accession>A0A4S4E7L8</accession>
<keyword evidence="4 7" id="KW-1133">Transmembrane helix</keyword>
<keyword evidence="10" id="KW-1185">Reference proteome</keyword>
<dbReference type="InterPro" id="IPR001708">
    <property type="entry name" value="YidC/ALB3/OXA1/COX18"/>
</dbReference>
<sequence>MLTLYPSYSLFSATADVTRSPPSALPQTSYLRASVSAAAVASSIQDLGTDIEKHHEVLADGLATLHVPYAYGFAIILLAVLVKAATFPLSKKQVESAMAMQSLQPQIKAIQQRYAEDQVEYFEQLINETLAFPLGCLPTLAIIPIWVGLYRSLSNAADEVTC</sequence>
<name>A0A4S4E7L8_CAMSN</name>
<evidence type="ECO:0000256" key="5">
    <source>
        <dbReference type="ARBA" id="ARBA00023136"/>
    </source>
</evidence>
<evidence type="ECO:0000259" key="8">
    <source>
        <dbReference type="Pfam" id="PF02096"/>
    </source>
</evidence>
<dbReference type="GO" id="GO:0010027">
    <property type="term" value="P:thylakoid membrane organization"/>
    <property type="evidence" value="ECO:0007669"/>
    <property type="project" value="TreeGrafter"/>
</dbReference>